<sequence length="104" mass="11176">MRQHKDQTPPPIQPSQTKNPKNHTTRDCSSNGAGAPKKNPCMTVHPSPRSASACASVCTPSATHVNSSDRHNSRMLLTISRAAGSLSIRSRNPRSIFTLSNGSR</sequence>
<feature type="region of interest" description="Disordered" evidence="1">
    <location>
        <begin position="1"/>
        <end position="50"/>
    </location>
</feature>
<dbReference type="InParanoid" id="B9TC58"/>
<dbReference type="EMBL" id="EQ977033">
    <property type="protein sequence ID" value="EEF26557.1"/>
    <property type="molecule type" value="Genomic_DNA"/>
</dbReference>
<dbReference type="AlphaFoldDB" id="B9TC58"/>
<keyword evidence="3" id="KW-1185">Reference proteome</keyword>
<accession>B9TC58</accession>
<proteinExistence type="predicted"/>
<reference evidence="3" key="1">
    <citation type="journal article" date="2010" name="Nat. Biotechnol.">
        <title>Draft genome sequence of the oilseed species Ricinus communis.</title>
        <authorList>
            <person name="Chan A.P."/>
            <person name="Crabtree J."/>
            <person name="Zhao Q."/>
            <person name="Lorenzi H."/>
            <person name="Orvis J."/>
            <person name="Puiu D."/>
            <person name="Melake-Berhan A."/>
            <person name="Jones K.M."/>
            <person name="Redman J."/>
            <person name="Chen G."/>
            <person name="Cahoon E.B."/>
            <person name="Gedil M."/>
            <person name="Stanke M."/>
            <person name="Haas B.J."/>
            <person name="Wortman J.R."/>
            <person name="Fraser-Liggett C.M."/>
            <person name="Ravel J."/>
            <person name="Rabinowicz P.D."/>
        </authorList>
    </citation>
    <scope>NUCLEOTIDE SEQUENCE [LARGE SCALE GENOMIC DNA]</scope>
    <source>
        <strain evidence="3">cv. Hale</strain>
    </source>
</reference>
<evidence type="ECO:0000256" key="1">
    <source>
        <dbReference type="SAM" id="MobiDB-lite"/>
    </source>
</evidence>
<dbReference type="Proteomes" id="UP000008311">
    <property type="component" value="Unassembled WGS sequence"/>
</dbReference>
<organism evidence="2 3">
    <name type="scientific">Ricinus communis</name>
    <name type="common">Castor bean</name>
    <dbReference type="NCBI Taxonomy" id="3988"/>
    <lineage>
        <taxon>Eukaryota</taxon>
        <taxon>Viridiplantae</taxon>
        <taxon>Streptophyta</taxon>
        <taxon>Embryophyta</taxon>
        <taxon>Tracheophyta</taxon>
        <taxon>Spermatophyta</taxon>
        <taxon>Magnoliopsida</taxon>
        <taxon>eudicotyledons</taxon>
        <taxon>Gunneridae</taxon>
        <taxon>Pentapetalae</taxon>
        <taxon>rosids</taxon>
        <taxon>fabids</taxon>
        <taxon>Malpighiales</taxon>
        <taxon>Euphorbiaceae</taxon>
        <taxon>Acalyphoideae</taxon>
        <taxon>Acalypheae</taxon>
        <taxon>Ricinus</taxon>
    </lineage>
</organism>
<evidence type="ECO:0000313" key="3">
    <source>
        <dbReference type="Proteomes" id="UP000008311"/>
    </source>
</evidence>
<name>B9TC58_RICCO</name>
<evidence type="ECO:0000313" key="2">
    <source>
        <dbReference type="EMBL" id="EEF26557.1"/>
    </source>
</evidence>
<gene>
    <name evidence="2" type="ORF">RCOM_0000650</name>
</gene>
<protein>
    <submittedName>
        <fullName evidence="2">Uncharacterized protein</fullName>
    </submittedName>
</protein>